<proteinExistence type="predicted"/>
<dbReference type="PROSITE" id="PS51257">
    <property type="entry name" value="PROKAR_LIPOPROTEIN"/>
    <property type="match status" value="1"/>
</dbReference>
<protein>
    <recommendedName>
        <fullName evidence="3">DUF4221 domain-containing protein</fullName>
    </recommendedName>
</protein>
<accession>A0ABS9V962</accession>
<gene>
    <name evidence="1" type="ORF">MM213_05705</name>
</gene>
<dbReference type="EMBL" id="JAKZGO010000004">
    <property type="protein sequence ID" value="MCH7412966.1"/>
    <property type="molecule type" value="Genomic_DNA"/>
</dbReference>
<evidence type="ECO:0000313" key="2">
    <source>
        <dbReference type="Proteomes" id="UP001165430"/>
    </source>
</evidence>
<evidence type="ECO:0000313" key="1">
    <source>
        <dbReference type="EMBL" id="MCH7412966.1"/>
    </source>
</evidence>
<dbReference type="SUPFAM" id="SSF82171">
    <property type="entry name" value="DPP6 N-terminal domain-like"/>
    <property type="match status" value="1"/>
</dbReference>
<dbReference type="Proteomes" id="UP001165430">
    <property type="component" value="Unassembled WGS sequence"/>
</dbReference>
<name>A0ABS9V962_9BACT</name>
<comment type="caution">
    <text evidence="1">The sequence shown here is derived from an EMBL/GenBank/DDBJ whole genome shotgun (WGS) entry which is preliminary data.</text>
</comment>
<reference evidence="1" key="1">
    <citation type="submission" date="2022-03" db="EMBL/GenBank/DDBJ databases">
        <title>De novo assembled genomes of Belliella spp. (Cyclobacteriaceae) strains.</title>
        <authorList>
            <person name="Szabo A."/>
            <person name="Korponai K."/>
            <person name="Felfoldi T."/>
        </authorList>
    </citation>
    <scope>NUCLEOTIDE SEQUENCE</scope>
    <source>
        <strain evidence="1">DSM 111903</strain>
    </source>
</reference>
<organism evidence="1 2">
    <name type="scientific">Belliella alkalica</name>
    <dbReference type="NCBI Taxonomy" id="1730871"/>
    <lineage>
        <taxon>Bacteria</taxon>
        <taxon>Pseudomonadati</taxon>
        <taxon>Bacteroidota</taxon>
        <taxon>Cytophagia</taxon>
        <taxon>Cytophagales</taxon>
        <taxon>Cyclobacteriaceae</taxon>
        <taxon>Belliella</taxon>
    </lineage>
</organism>
<sequence>MKRQIFLLMSLFLVFSCSEKSNENNGKAEDLTLVKSDSLQISYLGLLNLMDVHPKSGRILLFDQKKRSLIVSDFDGNNPTEIKNETDSPDSYGAFPLGAGKFSEDGKSFTIISNQGVYTYDLEGNLINGGKHQEAEMPAFSGRASADNEFYWIGDKILTNGAGRTEYFRDTPEFYENYTSFAWFDTLDRKVEKFMNFDEQSIFRNGKAHEIPHFIPRMTSAQDRIYFIQGIEPALNIHELKEPYNKIKRVDLAIGDYYFNKGQNFKDVDPRAISMDVYSGMFENIKILDEYILISFFPGVPELDQSKYENVAYMEVIPKTRKDYPIRMLILDMEGKKLADYAIPNEFDARQWLVRDGYIWFLGTENLEEEEDFVKVFKVMLGKNS</sequence>
<keyword evidence="2" id="KW-1185">Reference proteome</keyword>
<evidence type="ECO:0008006" key="3">
    <source>
        <dbReference type="Google" id="ProtNLM"/>
    </source>
</evidence>
<dbReference type="RefSeq" id="WP_241410507.1">
    <property type="nucleotide sequence ID" value="NZ_JAKZGO010000004.1"/>
</dbReference>